<keyword evidence="2" id="KW-1185">Reference proteome</keyword>
<proteinExistence type="predicted"/>
<gene>
    <name evidence="1" type="ORF">TNCT_513901</name>
</gene>
<accession>A0A8X6H2L0</accession>
<dbReference type="AlphaFoldDB" id="A0A8X6H2L0"/>
<dbReference type="Proteomes" id="UP000887116">
    <property type="component" value="Unassembled WGS sequence"/>
</dbReference>
<name>A0A8X6H2L0_TRICU</name>
<reference evidence="1" key="1">
    <citation type="submission" date="2020-07" db="EMBL/GenBank/DDBJ databases">
        <title>Multicomponent nature underlies the extraordinary mechanical properties of spider dragline silk.</title>
        <authorList>
            <person name="Kono N."/>
            <person name="Nakamura H."/>
            <person name="Mori M."/>
            <person name="Yoshida Y."/>
            <person name="Ohtoshi R."/>
            <person name="Malay A.D."/>
            <person name="Moran D.A.P."/>
            <person name="Tomita M."/>
            <person name="Numata K."/>
            <person name="Arakawa K."/>
        </authorList>
    </citation>
    <scope>NUCLEOTIDE SEQUENCE</scope>
</reference>
<protein>
    <submittedName>
        <fullName evidence="1">Uncharacterized protein</fullName>
    </submittedName>
</protein>
<evidence type="ECO:0000313" key="2">
    <source>
        <dbReference type="Proteomes" id="UP000887116"/>
    </source>
</evidence>
<organism evidence="1 2">
    <name type="scientific">Trichonephila clavata</name>
    <name type="common">Joro spider</name>
    <name type="synonym">Nephila clavata</name>
    <dbReference type="NCBI Taxonomy" id="2740835"/>
    <lineage>
        <taxon>Eukaryota</taxon>
        <taxon>Metazoa</taxon>
        <taxon>Ecdysozoa</taxon>
        <taxon>Arthropoda</taxon>
        <taxon>Chelicerata</taxon>
        <taxon>Arachnida</taxon>
        <taxon>Araneae</taxon>
        <taxon>Araneomorphae</taxon>
        <taxon>Entelegynae</taxon>
        <taxon>Araneoidea</taxon>
        <taxon>Nephilidae</taxon>
        <taxon>Trichonephila</taxon>
    </lineage>
</organism>
<dbReference type="EMBL" id="BMAO01004481">
    <property type="protein sequence ID" value="GFQ94963.1"/>
    <property type="molecule type" value="Genomic_DNA"/>
</dbReference>
<evidence type="ECO:0000313" key="1">
    <source>
        <dbReference type="EMBL" id="GFQ94963.1"/>
    </source>
</evidence>
<sequence length="103" mass="11735">MENNIPAPTLGDISVKELLWRTMEIDTDGFPLQQHTVQTDENMIRIADSNAPSVQFLGPIFSNSIECTECWRFIASSQSESHSFMNTTREILPFNLKSILYPQ</sequence>
<comment type="caution">
    <text evidence="1">The sequence shown here is derived from an EMBL/GenBank/DDBJ whole genome shotgun (WGS) entry which is preliminary data.</text>
</comment>